<feature type="transmembrane region" description="Helical" evidence="2">
    <location>
        <begin position="6"/>
        <end position="30"/>
    </location>
</feature>
<gene>
    <name evidence="4" type="ORF">Q7C36_016696</name>
</gene>
<dbReference type="GO" id="GO:0016020">
    <property type="term" value="C:membrane"/>
    <property type="evidence" value="ECO:0007669"/>
    <property type="project" value="InterPro"/>
</dbReference>
<comment type="similarity">
    <text evidence="1">Belongs to the tumor necrosis factor family.</text>
</comment>
<accession>A0AA88S9L7</accession>
<keyword evidence="2" id="KW-0472">Membrane</keyword>
<dbReference type="SUPFAM" id="SSF49842">
    <property type="entry name" value="TNF-like"/>
    <property type="match status" value="1"/>
</dbReference>
<evidence type="ECO:0000313" key="4">
    <source>
        <dbReference type="EMBL" id="KAK2831610.1"/>
    </source>
</evidence>
<dbReference type="Proteomes" id="UP001187315">
    <property type="component" value="Unassembled WGS sequence"/>
</dbReference>
<dbReference type="InterPro" id="IPR006052">
    <property type="entry name" value="TNF_dom"/>
</dbReference>
<keyword evidence="2" id="KW-1133">Transmembrane helix</keyword>
<evidence type="ECO:0000256" key="1">
    <source>
        <dbReference type="ARBA" id="ARBA00008670"/>
    </source>
</evidence>
<keyword evidence="5" id="KW-1185">Reference proteome</keyword>
<dbReference type="EMBL" id="JAVHJS010000017">
    <property type="protein sequence ID" value="KAK2831610.1"/>
    <property type="molecule type" value="Genomic_DNA"/>
</dbReference>
<dbReference type="InterPro" id="IPR008983">
    <property type="entry name" value="Tumour_necrosis_fac-like_dom"/>
</dbReference>
<evidence type="ECO:0000256" key="2">
    <source>
        <dbReference type="SAM" id="Phobius"/>
    </source>
</evidence>
<dbReference type="GO" id="GO:0006955">
    <property type="term" value="P:immune response"/>
    <property type="evidence" value="ECO:0007669"/>
    <property type="project" value="InterPro"/>
</dbReference>
<proteinExistence type="inferred from homology"/>
<sequence>MHNHSYKFSFLVGWCCLLSISVVIMVAVIAKGSNQWKETPSEGVAPEDNAHIEKTYAGNETSPWRHSSLCFCSNTTLLLQKDLVIISTEGFYYTYAQVTFMEAHKGTMTLVANENVPGKAVRKLSEADGGGTVSMSTVILLRNGDSLKLNILPQSLILRDTSKTYWGLYRLPEQKDK</sequence>
<name>A0AA88S9L7_TACVA</name>
<reference evidence="4" key="1">
    <citation type="submission" date="2023-08" db="EMBL/GenBank/DDBJ databases">
        <title>Pelteobagrus vachellii genome.</title>
        <authorList>
            <person name="Liu H."/>
        </authorList>
    </citation>
    <scope>NUCLEOTIDE SEQUENCE</scope>
    <source>
        <strain evidence="4">PRFRI_2022a</strain>
        <tissue evidence="4">Muscle</tissue>
    </source>
</reference>
<comment type="caution">
    <text evidence="4">The sequence shown here is derived from an EMBL/GenBank/DDBJ whole genome shotgun (WGS) entry which is preliminary data.</text>
</comment>
<evidence type="ECO:0000313" key="5">
    <source>
        <dbReference type="Proteomes" id="UP001187315"/>
    </source>
</evidence>
<dbReference type="Pfam" id="PF00229">
    <property type="entry name" value="TNF"/>
    <property type="match status" value="1"/>
</dbReference>
<dbReference type="AlphaFoldDB" id="A0AA88S9L7"/>
<evidence type="ECO:0000259" key="3">
    <source>
        <dbReference type="PROSITE" id="PS50049"/>
    </source>
</evidence>
<dbReference type="PROSITE" id="PS50049">
    <property type="entry name" value="THD_2"/>
    <property type="match status" value="1"/>
</dbReference>
<feature type="domain" description="THD" evidence="3">
    <location>
        <begin position="48"/>
        <end position="171"/>
    </location>
</feature>
<protein>
    <recommendedName>
        <fullName evidence="3">THD domain-containing protein</fullName>
    </recommendedName>
</protein>
<dbReference type="Gene3D" id="2.60.120.40">
    <property type="match status" value="1"/>
</dbReference>
<dbReference type="GO" id="GO:0005164">
    <property type="term" value="F:tumor necrosis factor receptor binding"/>
    <property type="evidence" value="ECO:0007669"/>
    <property type="project" value="InterPro"/>
</dbReference>
<organism evidence="4 5">
    <name type="scientific">Tachysurus vachellii</name>
    <name type="common">Darkbarbel catfish</name>
    <name type="synonym">Pelteobagrus vachellii</name>
    <dbReference type="NCBI Taxonomy" id="175792"/>
    <lineage>
        <taxon>Eukaryota</taxon>
        <taxon>Metazoa</taxon>
        <taxon>Chordata</taxon>
        <taxon>Craniata</taxon>
        <taxon>Vertebrata</taxon>
        <taxon>Euteleostomi</taxon>
        <taxon>Actinopterygii</taxon>
        <taxon>Neopterygii</taxon>
        <taxon>Teleostei</taxon>
        <taxon>Ostariophysi</taxon>
        <taxon>Siluriformes</taxon>
        <taxon>Bagridae</taxon>
        <taxon>Tachysurus</taxon>
    </lineage>
</organism>
<keyword evidence="2" id="KW-0812">Transmembrane</keyword>